<protein>
    <recommendedName>
        <fullName evidence="1">Integrase catalytic domain-containing protein</fullName>
    </recommendedName>
</protein>
<feature type="domain" description="Integrase catalytic" evidence="1">
    <location>
        <begin position="4"/>
        <end position="52"/>
    </location>
</feature>
<evidence type="ECO:0000313" key="2">
    <source>
        <dbReference type="EMBL" id="CUS34931.1"/>
    </source>
</evidence>
<gene>
    <name evidence="2" type="ORF">COMA1_20037</name>
</gene>
<dbReference type="AlphaFoldDB" id="A0A0S4LB94"/>
<dbReference type="PANTHER" id="PTHR47515">
    <property type="entry name" value="LOW CALCIUM RESPONSE LOCUS PROTEIN T"/>
    <property type="match status" value="1"/>
</dbReference>
<dbReference type="Proteomes" id="UP000199032">
    <property type="component" value="Unassembled WGS sequence"/>
</dbReference>
<reference evidence="2 3" key="1">
    <citation type="submission" date="2015-10" db="EMBL/GenBank/DDBJ databases">
        <authorList>
            <person name="Gilbert D.G."/>
        </authorList>
    </citation>
    <scope>NUCLEOTIDE SEQUENCE [LARGE SCALE GENOMIC DNA]</scope>
    <source>
        <strain evidence="2">COMA1</strain>
    </source>
</reference>
<dbReference type="STRING" id="1742972.COMA1_20037"/>
<evidence type="ECO:0000313" key="3">
    <source>
        <dbReference type="Proteomes" id="UP000199032"/>
    </source>
</evidence>
<dbReference type="InterPro" id="IPR001584">
    <property type="entry name" value="Integrase_cat-core"/>
</dbReference>
<dbReference type="PANTHER" id="PTHR47515:SF1">
    <property type="entry name" value="BLR2054 PROTEIN"/>
    <property type="match status" value="1"/>
</dbReference>
<dbReference type="EMBL" id="CZQA01000008">
    <property type="protein sequence ID" value="CUS34931.1"/>
    <property type="molecule type" value="Genomic_DNA"/>
</dbReference>
<organism evidence="2 3">
    <name type="scientific">Candidatus Nitrospira nitrosa</name>
    <dbReference type="NCBI Taxonomy" id="1742972"/>
    <lineage>
        <taxon>Bacteria</taxon>
        <taxon>Pseudomonadati</taxon>
        <taxon>Nitrospirota</taxon>
        <taxon>Nitrospiria</taxon>
        <taxon>Nitrospirales</taxon>
        <taxon>Nitrospiraceae</taxon>
        <taxon>Nitrospira</taxon>
    </lineage>
</organism>
<accession>A0A0S4LB94</accession>
<evidence type="ECO:0000259" key="1">
    <source>
        <dbReference type="Pfam" id="PF13683"/>
    </source>
</evidence>
<proteinExistence type="predicted"/>
<dbReference type="GO" id="GO:0015074">
    <property type="term" value="P:DNA integration"/>
    <property type="evidence" value="ECO:0007669"/>
    <property type="project" value="InterPro"/>
</dbReference>
<keyword evidence="3" id="KW-1185">Reference proteome</keyword>
<sequence>MNRASPARMPIIESFNGRLRDVCLNEHWFLNLAHAQAVIEAWRREYNGEQPKK</sequence>
<dbReference type="Pfam" id="PF13683">
    <property type="entry name" value="rve_3"/>
    <property type="match status" value="1"/>
</dbReference>
<name>A0A0S4LB94_9BACT</name>